<dbReference type="EMBL" id="JACOMF010000057">
    <property type="protein sequence ID" value="MBC4018479.1"/>
    <property type="molecule type" value="Genomic_DNA"/>
</dbReference>
<protein>
    <submittedName>
        <fullName evidence="1">DUF1488 family protein</fullName>
    </submittedName>
</protein>
<sequence length="91" mass="10066">MPRAARAPTAARLDGRRVLFAVQQDGVDVRCAISLNALQDISERRYVKPAEVLQCFAAAQLRIEAAARHKLTTRSMPEGGLLNLWSDDFEA</sequence>
<reference evidence="1" key="1">
    <citation type="submission" date="2020-08" db="EMBL/GenBank/DDBJ databases">
        <authorList>
            <person name="Hu Y."/>
            <person name="Nguyen S.V."/>
            <person name="Li F."/>
            <person name="Fanning S."/>
        </authorList>
    </citation>
    <scope>NUCLEOTIDE SEQUENCE</scope>
    <source>
        <strain evidence="1">SYSU D8009</strain>
    </source>
</reference>
<name>A0A9X0R2E5_9PROT</name>
<organism evidence="1 2">
    <name type="scientific">Siccirubricoccus deserti</name>
    <dbReference type="NCBI Taxonomy" id="2013562"/>
    <lineage>
        <taxon>Bacteria</taxon>
        <taxon>Pseudomonadati</taxon>
        <taxon>Pseudomonadota</taxon>
        <taxon>Alphaproteobacteria</taxon>
        <taxon>Acetobacterales</taxon>
        <taxon>Roseomonadaceae</taxon>
        <taxon>Siccirubricoccus</taxon>
    </lineage>
</organism>
<evidence type="ECO:0000313" key="2">
    <source>
        <dbReference type="Proteomes" id="UP000600101"/>
    </source>
</evidence>
<dbReference type="Gene3D" id="3.30.160.140">
    <property type="entry name" value="Shew3726-like"/>
    <property type="match status" value="1"/>
</dbReference>
<accession>A0A9X0R2E5</accession>
<dbReference type="SUPFAM" id="SSF160272">
    <property type="entry name" value="Shew3726-like"/>
    <property type="match status" value="1"/>
</dbReference>
<dbReference type="Pfam" id="PF07369">
    <property type="entry name" value="DUF1488"/>
    <property type="match status" value="1"/>
</dbReference>
<proteinExistence type="predicted"/>
<dbReference type="Proteomes" id="UP000600101">
    <property type="component" value="Unassembled WGS sequence"/>
</dbReference>
<evidence type="ECO:0000313" key="1">
    <source>
        <dbReference type="EMBL" id="MBC4018479.1"/>
    </source>
</evidence>
<comment type="caution">
    <text evidence="1">The sequence shown here is derived from an EMBL/GenBank/DDBJ whole genome shotgun (WGS) entry which is preliminary data.</text>
</comment>
<dbReference type="InterPro" id="IPR009962">
    <property type="entry name" value="DUF1488"/>
</dbReference>
<gene>
    <name evidence="1" type="ORF">H7965_24700</name>
</gene>
<dbReference type="AlphaFoldDB" id="A0A9X0R2E5"/>
<keyword evidence="2" id="KW-1185">Reference proteome</keyword>
<dbReference type="RefSeq" id="WP_186773230.1">
    <property type="nucleotide sequence ID" value="NZ_JACOMF010000057.1"/>
</dbReference>
<dbReference type="InterPro" id="IPR036692">
    <property type="entry name" value="Shew3726-like_sf"/>
</dbReference>